<dbReference type="RefSeq" id="WP_015882987.1">
    <property type="nucleotide sequence ID" value="NC_012669.1"/>
</dbReference>
<dbReference type="OrthoDB" id="5241264at2"/>
<name>C5BWT1_BEUC1</name>
<evidence type="ECO:0000259" key="1">
    <source>
        <dbReference type="PROSITE" id="PS51186"/>
    </source>
</evidence>
<dbReference type="InterPro" id="IPR000182">
    <property type="entry name" value="GNAT_dom"/>
</dbReference>
<feature type="domain" description="N-acetyltransferase" evidence="1">
    <location>
        <begin position="146"/>
        <end position="289"/>
    </location>
</feature>
<gene>
    <name evidence="2" type="ordered locus">Bcav_2497</name>
</gene>
<dbReference type="Pfam" id="PF13312">
    <property type="entry name" value="DUF4081"/>
    <property type="match status" value="1"/>
</dbReference>
<dbReference type="PANTHER" id="PTHR43072:SF54">
    <property type="entry name" value="GCN5-RELATED N-ACETYLTRANSFERASE"/>
    <property type="match status" value="1"/>
</dbReference>
<protein>
    <submittedName>
        <fullName evidence="2">GCN5-related protein N-acetyltransferase</fullName>
    </submittedName>
</protein>
<sequence>MPSWSRVKERPADVVRPLEGADREAALDLCHVDPVGAVLAGGWVEALGTSTPAFGEILGAWSGGELVALCWAGANLVPVSPDGRGIASLATAIRDRGRRCSSIVGDAPAVLGLWERLGTAWSTPREVRADQPSMTITADPRVPADPGVRLGTEADLDVLLPACVAMFTEEYGYSPVSAGGGYEGRVRQLVVQGRSFVRLDDGPAGRRVAFKAELGAVSLGVAQIQGVWVHPELRGRGVGAAGMAAVVDLARQAGAGTMSLYVNAYNTAARAVYDRVGFTRVGTYATIVF</sequence>
<dbReference type="InterPro" id="IPR025289">
    <property type="entry name" value="DUF4081"/>
</dbReference>
<dbReference type="PROSITE" id="PS51186">
    <property type="entry name" value="GNAT"/>
    <property type="match status" value="1"/>
</dbReference>
<accession>C5BWT1</accession>
<dbReference type="Proteomes" id="UP000007962">
    <property type="component" value="Chromosome"/>
</dbReference>
<dbReference type="Gene3D" id="3.40.630.30">
    <property type="match status" value="1"/>
</dbReference>
<dbReference type="PANTHER" id="PTHR43072">
    <property type="entry name" value="N-ACETYLTRANSFERASE"/>
    <property type="match status" value="1"/>
</dbReference>
<reference evidence="2 3" key="1">
    <citation type="journal article" date="2009" name="Stand. Genomic Sci.">
        <title>Complete genome sequence of Beutenbergia cavernae type strain (HKI 0122).</title>
        <authorList>
            <person name="Land M."/>
            <person name="Pukall R."/>
            <person name="Abt B."/>
            <person name="Goker M."/>
            <person name="Rohde M."/>
            <person name="Glavina Del Rio T."/>
            <person name="Tice H."/>
            <person name="Copeland A."/>
            <person name="Cheng J.F."/>
            <person name="Lucas S."/>
            <person name="Chen F."/>
            <person name="Nolan M."/>
            <person name="Bruce D."/>
            <person name="Goodwin L."/>
            <person name="Pitluck S."/>
            <person name="Ivanova N."/>
            <person name="Mavromatis K."/>
            <person name="Ovchinnikova G."/>
            <person name="Pati A."/>
            <person name="Chen A."/>
            <person name="Palaniappan K."/>
            <person name="Hauser L."/>
            <person name="Chang Y.J."/>
            <person name="Jefferies C.C."/>
            <person name="Saunders E."/>
            <person name="Brettin T."/>
            <person name="Detter J.C."/>
            <person name="Han C."/>
            <person name="Chain P."/>
            <person name="Bristow J."/>
            <person name="Eisen J.A."/>
            <person name="Markowitz V."/>
            <person name="Hugenholtz P."/>
            <person name="Kyrpides N.C."/>
            <person name="Klenk H.P."/>
            <person name="Lapidus A."/>
        </authorList>
    </citation>
    <scope>NUCLEOTIDE SEQUENCE [LARGE SCALE GENOMIC DNA]</scope>
    <source>
        <strain evidence="3">ATCC BAA-8 / DSM 12333 / NBRC 16432</strain>
    </source>
</reference>
<keyword evidence="2" id="KW-0808">Transferase</keyword>
<dbReference type="AlphaFoldDB" id="C5BWT1"/>
<dbReference type="STRING" id="471853.Bcav_2497"/>
<proteinExistence type="predicted"/>
<dbReference type="GO" id="GO:0016747">
    <property type="term" value="F:acyltransferase activity, transferring groups other than amino-acyl groups"/>
    <property type="evidence" value="ECO:0007669"/>
    <property type="project" value="InterPro"/>
</dbReference>
<keyword evidence="3" id="KW-1185">Reference proteome</keyword>
<dbReference type="Pfam" id="PF00583">
    <property type="entry name" value="Acetyltransf_1"/>
    <property type="match status" value="1"/>
</dbReference>
<dbReference type="PIRSF" id="PIRSF021603">
    <property type="entry name" value="UCP21603_acetyltransf"/>
    <property type="match status" value="1"/>
</dbReference>
<evidence type="ECO:0000313" key="2">
    <source>
        <dbReference type="EMBL" id="ACQ80747.1"/>
    </source>
</evidence>
<dbReference type="HOGENOM" id="CLU_086566_0_0_11"/>
<dbReference type="KEGG" id="bcv:Bcav_2497"/>
<dbReference type="EMBL" id="CP001618">
    <property type="protein sequence ID" value="ACQ80747.1"/>
    <property type="molecule type" value="Genomic_DNA"/>
</dbReference>
<dbReference type="SUPFAM" id="SSF55729">
    <property type="entry name" value="Acyl-CoA N-acyltransferases (Nat)"/>
    <property type="match status" value="1"/>
</dbReference>
<organism evidence="2 3">
    <name type="scientific">Beutenbergia cavernae (strain ATCC BAA-8 / DSM 12333 / CCUG 43141 / JCM 11478 / NBRC 16432 / NCIMB 13614 / HKI 0122)</name>
    <dbReference type="NCBI Taxonomy" id="471853"/>
    <lineage>
        <taxon>Bacteria</taxon>
        <taxon>Bacillati</taxon>
        <taxon>Actinomycetota</taxon>
        <taxon>Actinomycetes</taxon>
        <taxon>Micrococcales</taxon>
        <taxon>Beutenbergiaceae</taxon>
        <taxon>Beutenbergia</taxon>
    </lineage>
</organism>
<dbReference type="eggNOG" id="COG3393">
    <property type="taxonomic scope" value="Bacteria"/>
</dbReference>
<dbReference type="InterPro" id="IPR016181">
    <property type="entry name" value="Acyl_CoA_acyltransferase"/>
</dbReference>
<dbReference type="CDD" id="cd04301">
    <property type="entry name" value="NAT_SF"/>
    <property type="match status" value="1"/>
</dbReference>
<evidence type="ECO:0000313" key="3">
    <source>
        <dbReference type="Proteomes" id="UP000007962"/>
    </source>
</evidence>
<dbReference type="InterPro" id="IPR016794">
    <property type="entry name" value="UCP21603_acetyltransf"/>
</dbReference>